<dbReference type="InterPro" id="IPR018699">
    <property type="entry name" value="DUF2203"/>
</dbReference>
<gene>
    <name evidence="1" type="ORF">NSPWAT_1271</name>
</gene>
<name>A0ABM9HD60_9BACT</name>
<dbReference type="PIRSF" id="PIRSF016498">
    <property type="entry name" value="UCP016498"/>
    <property type="match status" value="1"/>
</dbReference>
<keyword evidence="2" id="KW-1185">Reference proteome</keyword>
<sequence>MEKRYFTIEEANAIVPELLEIVPKLQDLYAKMTQEFPDVRNAWEKARYGGGSMQGTDYLSVALVANQFIKMLESKGCIVKGVERGLVDFLALRDGKEVYLCWKNPETEIKYWHDLDTGFAGRQPL</sequence>
<proteinExistence type="predicted"/>
<evidence type="ECO:0000313" key="2">
    <source>
        <dbReference type="Proteomes" id="UP001157733"/>
    </source>
</evidence>
<organism evidence="1 2">
    <name type="scientific">Nitrospina watsonii</name>
    <dbReference type="NCBI Taxonomy" id="1323948"/>
    <lineage>
        <taxon>Bacteria</taxon>
        <taxon>Pseudomonadati</taxon>
        <taxon>Nitrospinota/Tectimicrobiota group</taxon>
        <taxon>Nitrospinota</taxon>
        <taxon>Nitrospinia</taxon>
        <taxon>Nitrospinales</taxon>
        <taxon>Nitrospinaceae</taxon>
        <taxon>Nitrospina</taxon>
    </lineage>
</organism>
<dbReference type="Pfam" id="PF09969">
    <property type="entry name" value="DUF2203"/>
    <property type="match status" value="1"/>
</dbReference>
<dbReference type="Proteomes" id="UP001157733">
    <property type="component" value="Chromosome"/>
</dbReference>
<dbReference type="EMBL" id="OX336137">
    <property type="protein sequence ID" value="CAI2718130.1"/>
    <property type="molecule type" value="Genomic_DNA"/>
</dbReference>
<dbReference type="RefSeq" id="WP_282011039.1">
    <property type="nucleotide sequence ID" value="NZ_OX336137.1"/>
</dbReference>
<protein>
    <recommendedName>
        <fullName evidence="3">DUF2203 domain-containing protein</fullName>
    </recommendedName>
</protein>
<accession>A0ABM9HD60</accession>
<reference evidence="1 2" key="1">
    <citation type="submission" date="2022-09" db="EMBL/GenBank/DDBJ databases">
        <authorList>
            <person name="Kop L."/>
        </authorList>
    </citation>
    <scope>NUCLEOTIDE SEQUENCE [LARGE SCALE GENOMIC DNA]</scope>
    <source>
        <strain evidence="1 2">347</strain>
    </source>
</reference>
<evidence type="ECO:0008006" key="3">
    <source>
        <dbReference type="Google" id="ProtNLM"/>
    </source>
</evidence>
<evidence type="ECO:0000313" key="1">
    <source>
        <dbReference type="EMBL" id="CAI2718130.1"/>
    </source>
</evidence>